<dbReference type="InterPro" id="IPR036388">
    <property type="entry name" value="WH-like_DNA-bd_sf"/>
</dbReference>
<keyword evidence="2" id="KW-0238">DNA-binding</keyword>
<dbReference type="RefSeq" id="WP_123041305.1">
    <property type="nucleotide sequence ID" value="NZ_CP033433.1"/>
</dbReference>
<dbReference type="SUPFAM" id="SSF51206">
    <property type="entry name" value="cAMP-binding domain-like"/>
    <property type="match status" value="1"/>
</dbReference>
<dbReference type="SUPFAM" id="SSF46785">
    <property type="entry name" value="Winged helix' DNA-binding domain"/>
    <property type="match status" value="1"/>
</dbReference>
<organism evidence="6 7">
    <name type="scientific">Cohnella candidum</name>
    <dbReference type="NCBI Taxonomy" id="2674991"/>
    <lineage>
        <taxon>Bacteria</taxon>
        <taxon>Bacillati</taxon>
        <taxon>Bacillota</taxon>
        <taxon>Bacilli</taxon>
        <taxon>Bacillales</taxon>
        <taxon>Paenibacillaceae</taxon>
        <taxon>Cohnella</taxon>
    </lineage>
</organism>
<protein>
    <submittedName>
        <fullName evidence="6">Crp/Fnr family transcriptional regulator</fullName>
    </submittedName>
</protein>
<sequence length="220" mass="24742">MIEWLKRVSLFDNLNDEQLENIVKIAHRRTFPAGTVLFHEKDLGLTFYVVLAGSIKLFTRSTSGEEKVLSVVNAGESFGELSLLDGRPRSASAQTLESTSVLELSSQAFMELLQSHFDITRGILSELCRRLRQTNEQVNDLTFLDGRTRVLKNLITMANRNGKRDGQTISMHMALNYDELAQLAGVSKAVLSDVLRELENRGVLQFGINEYRLNLAKLRG</sequence>
<keyword evidence="1" id="KW-0805">Transcription regulation</keyword>
<dbReference type="InterPro" id="IPR000595">
    <property type="entry name" value="cNMP-bd_dom"/>
</dbReference>
<dbReference type="InterPro" id="IPR018490">
    <property type="entry name" value="cNMP-bd_dom_sf"/>
</dbReference>
<gene>
    <name evidence="6" type="ORF">EAV92_11965</name>
</gene>
<dbReference type="GO" id="GO:0005829">
    <property type="term" value="C:cytosol"/>
    <property type="evidence" value="ECO:0007669"/>
    <property type="project" value="TreeGrafter"/>
</dbReference>
<dbReference type="SMART" id="SM00100">
    <property type="entry name" value="cNMP"/>
    <property type="match status" value="1"/>
</dbReference>
<evidence type="ECO:0000313" key="6">
    <source>
        <dbReference type="EMBL" id="AYQ73223.1"/>
    </source>
</evidence>
<dbReference type="Pfam" id="PF13545">
    <property type="entry name" value="HTH_Crp_2"/>
    <property type="match status" value="1"/>
</dbReference>
<dbReference type="AlphaFoldDB" id="A0A3G3JYF5"/>
<keyword evidence="3" id="KW-0010">Activator</keyword>
<dbReference type="InterPro" id="IPR014710">
    <property type="entry name" value="RmlC-like_jellyroll"/>
</dbReference>
<dbReference type="GO" id="GO:0003677">
    <property type="term" value="F:DNA binding"/>
    <property type="evidence" value="ECO:0007669"/>
    <property type="project" value="UniProtKB-KW"/>
</dbReference>
<dbReference type="EMBL" id="CP033433">
    <property type="protein sequence ID" value="AYQ73223.1"/>
    <property type="molecule type" value="Genomic_DNA"/>
</dbReference>
<name>A0A3G3JYF5_9BACL</name>
<dbReference type="InterPro" id="IPR018488">
    <property type="entry name" value="cNMP-bd_CS"/>
</dbReference>
<dbReference type="KEGG" id="coh:EAV92_11965"/>
<dbReference type="InterPro" id="IPR012318">
    <property type="entry name" value="HTH_CRP"/>
</dbReference>
<keyword evidence="4" id="KW-0804">Transcription</keyword>
<reference evidence="6 7" key="1">
    <citation type="submission" date="2018-10" db="EMBL/GenBank/DDBJ databases">
        <title>Genome Sequence of Cohnella sp.</title>
        <authorList>
            <person name="Srinivasan S."/>
            <person name="Kim M.K."/>
        </authorList>
    </citation>
    <scope>NUCLEOTIDE SEQUENCE [LARGE SCALE GENOMIC DNA]</scope>
    <source>
        <strain evidence="6 7">18JY8-7</strain>
    </source>
</reference>
<dbReference type="PROSITE" id="PS00889">
    <property type="entry name" value="CNMP_BINDING_2"/>
    <property type="match status" value="1"/>
</dbReference>
<evidence type="ECO:0000313" key="7">
    <source>
        <dbReference type="Proteomes" id="UP000269097"/>
    </source>
</evidence>
<dbReference type="CDD" id="cd00038">
    <property type="entry name" value="CAP_ED"/>
    <property type="match status" value="1"/>
</dbReference>
<dbReference type="PANTHER" id="PTHR24567:SF74">
    <property type="entry name" value="HTH-TYPE TRANSCRIPTIONAL REGULATOR ARCR"/>
    <property type="match status" value="1"/>
</dbReference>
<evidence type="ECO:0000256" key="1">
    <source>
        <dbReference type="ARBA" id="ARBA00023015"/>
    </source>
</evidence>
<dbReference type="PROSITE" id="PS50042">
    <property type="entry name" value="CNMP_BINDING_3"/>
    <property type="match status" value="1"/>
</dbReference>
<proteinExistence type="predicted"/>
<evidence type="ECO:0000256" key="3">
    <source>
        <dbReference type="ARBA" id="ARBA00023159"/>
    </source>
</evidence>
<keyword evidence="7" id="KW-1185">Reference proteome</keyword>
<dbReference type="Proteomes" id="UP000269097">
    <property type="component" value="Chromosome"/>
</dbReference>
<evidence type="ECO:0000259" key="5">
    <source>
        <dbReference type="PROSITE" id="PS50042"/>
    </source>
</evidence>
<dbReference type="Pfam" id="PF00027">
    <property type="entry name" value="cNMP_binding"/>
    <property type="match status" value="1"/>
</dbReference>
<evidence type="ECO:0000256" key="2">
    <source>
        <dbReference type="ARBA" id="ARBA00023125"/>
    </source>
</evidence>
<dbReference type="Gene3D" id="2.60.120.10">
    <property type="entry name" value="Jelly Rolls"/>
    <property type="match status" value="1"/>
</dbReference>
<dbReference type="InterPro" id="IPR036390">
    <property type="entry name" value="WH_DNA-bd_sf"/>
</dbReference>
<accession>A0A3G3JYF5</accession>
<feature type="domain" description="Cyclic nucleotide-binding" evidence="5">
    <location>
        <begin position="10"/>
        <end position="130"/>
    </location>
</feature>
<evidence type="ECO:0000256" key="4">
    <source>
        <dbReference type="ARBA" id="ARBA00023163"/>
    </source>
</evidence>
<dbReference type="InterPro" id="IPR050397">
    <property type="entry name" value="Env_Response_Regulators"/>
</dbReference>
<dbReference type="Gene3D" id="1.10.10.10">
    <property type="entry name" value="Winged helix-like DNA-binding domain superfamily/Winged helix DNA-binding domain"/>
    <property type="match status" value="1"/>
</dbReference>
<dbReference type="PANTHER" id="PTHR24567">
    <property type="entry name" value="CRP FAMILY TRANSCRIPTIONAL REGULATORY PROTEIN"/>
    <property type="match status" value="1"/>
</dbReference>
<dbReference type="GO" id="GO:0003700">
    <property type="term" value="F:DNA-binding transcription factor activity"/>
    <property type="evidence" value="ECO:0007669"/>
    <property type="project" value="TreeGrafter"/>
</dbReference>